<sequence>MLIAGRCIAYQPLLFHYTLYSIIRGPNYSNYQEVAIIIITHSLLGTRYCILYWFVYFNRHMVMCLSGNLMLVVIVNHNIDILYITCLIL</sequence>
<keyword evidence="1" id="KW-1133">Transmembrane helix</keyword>
<gene>
    <name evidence="2" type="ORF">EB796_024188</name>
</gene>
<keyword evidence="1" id="KW-0472">Membrane</keyword>
<protein>
    <submittedName>
        <fullName evidence="2">Uncharacterized protein</fullName>
    </submittedName>
</protein>
<evidence type="ECO:0000313" key="3">
    <source>
        <dbReference type="Proteomes" id="UP000593567"/>
    </source>
</evidence>
<reference evidence="2" key="1">
    <citation type="submission" date="2020-06" db="EMBL/GenBank/DDBJ databases">
        <title>Draft genome of Bugula neritina, a colonial animal packing powerful symbionts and potential medicines.</title>
        <authorList>
            <person name="Rayko M."/>
        </authorList>
    </citation>
    <scope>NUCLEOTIDE SEQUENCE [LARGE SCALE GENOMIC DNA]</scope>
    <source>
        <strain evidence="2">Kwan_BN1</strain>
    </source>
</reference>
<dbReference type="AlphaFoldDB" id="A0A7J7IUH5"/>
<evidence type="ECO:0000313" key="2">
    <source>
        <dbReference type="EMBL" id="KAF6017500.1"/>
    </source>
</evidence>
<organism evidence="2 3">
    <name type="scientific">Bugula neritina</name>
    <name type="common">Brown bryozoan</name>
    <name type="synonym">Sertularia neritina</name>
    <dbReference type="NCBI Taxonomy" id="10212"/>
    <lineage>
        <taxon>Eukaryota</taxon>
        <taxon>Metazoa</taxon>
        <taxon>Spiralia</taxon>
        <taxon>Lophotrochozoa</taxon>
        <taxon>Bryozoa</taxon>
        <taxon>Gymnolaemata</taxon>
        <taxon>Cheilostomatida</taxon>
        <taxon>Flustrina</taxon>
        <taxon>Buguloidea</taxon>
        <taxon>Bugulidae</taxon>
        <taxon>Bugula</taxon>
    </lineage>
</organism>
<evidence type="ECO:0000256" key="1">
    <source>
        <dbReference type="SAM" id="Phobius"/>
    </source>
</evidence>
<keyword evidence="3" id="KW-1185">Reference proteome</keyword>
<comment type="caution">
    <text evidence="2">The sequence shown here is derived from an EMBL/GenBank/DDBJ whole genome shotgun (WGS) entry which is preliminary data.</text>
</comment>
<name>A0A7J7IUH5_BUGNE</name>
<accession>A0A7J7IUH5</accession>
<feature type="transmembrane region" description="Helical" evidence="1">
    <location>
        <begin position="34"/>
        <end position="55"/>
    </location>
</feature>
<keyword evidence="1" id="KW-0812">Transmembrane</keyword>
<dbReference type="EMBL" id="VXIV02003388">
    <property type="protein sequence ID" value="KAF6017500.1"/>
    <property type="molecule type" value="Genomic_DNA"/>
</dbReference>
<dbReference type="Proteomes" id="UP000593567">
    <property type="component" value="Unassembled WGS sequence"/>
</dbReference>
<proteinExistence type="predicted"/>